<evidence type="ECO:0000313" key="1">
    <source>
        <dbReference type="EMBL" id="MFC4355334.1"/>
    </source>
</evidence>
<sequence>MAQTIYLPDGTTEIMFGRDSFQKLVAERLGYDAEKMLQEIIDEADYTKVKVQTDLVSYESSLEDNTSCFQEILAKVEKIQRNINSKRMSKDKILELLSNIEAEIHNQI</sequence>
<gene>
    <name evidence="1" type="ORF">ACFO0S_09770</name>
</gene>
<reference evidence="2" key="1">
    <citation type="journal article" date="2019" name="Int. J. Syst. Evol. Microbiol.">
        <title>The Global Catalogue of Microorganisms (GCM) 10K type strain sequencing project: providing services to taxonomists for standard genome sequencing and annotation.</title>
        <authorList>
            <consortium name="The Broad Institute Genomics Platform"/>
            <consortium name="The Broad Institute Genome Sequencing Center for Infectious Disease"/>
            <person name="Wu L."/>
            <person name="Ma J."/>
        </authorList>
    </citation>
    <scope>NUCLEOTIDE SEQUENCE [LARGE SCALE GENOMIC DNA]</scope>
    <source>
        <strain evidence="2">CCUG 50353</strain>
    </source>
</reference>
<evidence type="ECO:0000313" key="2">
    <source>
        <dbReference type="Proteomes" id="UP001595733"/>
    </source>
</evidence>
<accession>A0ABV8UVW5</accession>
<proteinExistence type="predicted"/>
<dbReference type="EMBL" id="JBHSEF010000023">
    <property type="protein sequence ID" value="MFC4355334.1"/>
    <property type="molecule type" value="Genomic_DNA"/>
</dbReference>
<dbReference type="RefSeq" id="WP_378141804.1">
    <property type="nucleotide sequence ID" value="NZ_JBHSEF010000023.1"/>
</dbReference>
<comment type="caution">
    <text evidence="1">The sequence shown here is derived from an EMBL/GenBank/DDBJ whole genome shotgun (WGS) entry which is preliminary data.</text>
</comment>
<dbReference type="Proteomes" id="UP001595733">
    <property type="component" value="Unassembled WGS sequence"/>
</dbReference>
<keyword evidence="2" id="KW-1185">Reference proteome</keyword>
<name>A0ABV8UVW5_9BACL</name>
<organism evidence="1 2">
    <name type="scientific">Chryseomicrobium palamuruense</name>
    <dbReference type="NCBI Taxonomy" id="682973"/>
    <lineage>
        <taxon>Bacteria</taxon>
        <taxon>Bacillati</taxon>
        <taxon>Bacillota</taxon>
        <taxon>Bacilli</taxon>
        <taxon>Bacillales</taxon>
        <taxon>Caryophanaceae</taxon>
        <taxon>Chryseomicrobium</taxon>
    </lineage>
</organism>
<protein>
    <submittedName>
        <fullName evidence="1">Uncharacterized protein</fullName>
    </submittedName>
</protein>